<evidence type="ECO:0000256" key="2">
    <source>
        <dbReference type="SAM" id="MobiDB-lite"/>
    </source>
</evidence>
<feature type="compositionally biased region" description="Polar residues" evidence="2">
    <location>
        <begin position="1"/>
        <end position="38"/>
    </location>
</feature>
<dbReference type="RefSeq" id="WP_132769816.1">
    <property type="nucleotide sequence ID" value="NZ_SMAB01000017.1"/>
</dbReference>
<reference evidence="3 4" key="1">
    <citation type="submission" date="2019-03" db="EMBL/GenBank/DDBJ databases">
        <title>Genomic Encyclopedia of Type Strains, Phase IV (KMG-IV): sequencing the most valuable type-strain genomes for metagenomic binning, comparative biology and taxonomic classification.</title>
        <authorList>
            <person name="Goeker M."/>
        </authorList>
    </citation>
    <scope>NUCLEOTIDE SEQUENCE [LARGE SCALE GENOMIC DNA]</scope>
    <source>
        <strain evidence="3 4">DSM 23802</strain>
    </source>
</reference>
<feature type="coiled-coil region" evidence="1">
    <location>
        <begin position="49"/>
        <end position="110"/>
    </location>
</feature>
<dbReference type="OrthoDB" id="1901795at2"/>
<dbReference type="Proteomes" id="UP000295788">
    <property type="component" value="Unassembled WGS sequence"/>
</dbReference>
<organism evidence="3 4">
    <name type="scientific">Tepidibacillus fermentans</name>
    <dbReference type="NCBI Taxonomy" id="1281767"/>
    <lineage>
        <taxon>Bacteria</taxon>
        <taxon>Bacillati</taxon>
        <taxon>Bacillota</taxon>
        <taxon>Bacilli</taxon>
        <taxon>Bacillales</taxon>
        <taxon>Bacillaceae</taxon>
        <taxon>Tepidibacillus</taxon>
    </lineage>
</organism>
<proteinExistence type="predicted"/>
<keyword evidence="4" id="KW-1185">Reference proteome</keyword>
<comment type="caution">
    <text evidence="3">The sequence shown here is derived from an EMBL/GenBank/DDBJ whole genome shotgun (WGS) entry which is preliminary data.</text>
</comment>
<evidence type="ECO:0000313" key="4">
    <source>
        <dbReference type="Proteomes" id="UP000295788"/>
    </source>
</evidence>
<dbReference type="InterPro" id="IPR025580">
    <property type="entry name" value="Gp46"/>
</dbReference>
<evidence type="ECO:0000313" key="3">
    <source>
        <dbReference type="EMBL" id="TCS80372.1"/>
    </source>
</evidence>
<name>A0A4V2US74_9BACI</name>
<evidence type="ECO:0000256" key="1">
    <source>
        <dbReference type="SAM" id="Coils"/>
    </source>
</evidence>
<dbReference type="Pfam" id="PF14265">
    <property type="entry name" value="DUF4355"/>
    <property type="match status" value="1"/>
</dbReference>
<dbReference type="EMBL" id="SMAB01000017">
    <property type="protein sequence ID" value="TCS80372.1"/>
    <property type="molecule type" value="Genomic_DNA"/>
</dbReference>
<gene>
    <name evidence="3" type="ORF">EDD72_11739</name>
</gene>
<accession>A0A4V2US74</accession>
<protein>
    <submittedName>
        <fullName evidence="3">Uncharacterized protein DUF4355</fullName>
    </submittedName>
</protein>
<sequence>MQDDVLNTQTNPADAGQDNQTQNQTAGNDTQQTKTFTQEEIDRIIAERLKREKEKYKDYEQLKKAAEELQKLKEAQMTEQEKLQAKLAEYEKALQEKERLAREAQLQTTKTKILTEMGLPLDLANRIFGEDEETIRQDAEMLKKLLGISGKPIGGGTNPADQKGYSKIYTRAEINRMTPDEINANWAVIQDQMAKGLIK</sequence>
<dbReference type="AlphaFoldDB" id="A0A4V2US74"/>
<feature type="region of interest" description="Disordered" evidence="2">
    <location>
        <begin position="1"/>
        <end position="40"/>
    </location>
</feature>
<keyword evidence="1" id="KW-0175">Coiled coil</keyword>